<organism evidence="6 8">
    <name type="scientific">Necator americanus</name>
    <name type="common">Human hookworm</name>
    <dbReference type="NCBI Taxonomy" id="51031"/>
    <lineage>
        <taxon>Eukaryota</taxon>
        <taxon>Metazoa</taxon>
        <taxon>Ecdysozoa</taxon>
        <taxon>Nematoda</taxon>
        <taxon>Chromadorea</taxon>
        <taxon>Rhabditida</taxon>
        <taxon>Rhabditina</taxon>
        <taxon>Rhabditomorpha</taxon>
        <taxon>Strongyloidea</taxon>
        <taxon>Ancylostomatidae</taxon>
        <taxon>Bunostominae</taxon>
        <taxon>Necator</taxon>
    </lineage>
</organism>
<accession>A0ABR1ED65</accession>
<sequence>MVNRKFWDSEFSRTSSSYTVMAEKLKEYMKELDDLPPLIQKNTEELRRLDEEVERIMSMAQARAVKLVNNLKRTPMKLQVEWYKEMQGMYAVVDKLNERKVKLADEMYNAVDMRIREMDKMMLEFQELRVRKHNETHATNAGQPTSNTQNRQRSKSTADPVRKANKLGVTRPKRGAFKPSTITAADMPVGDNEPNYRISHQVPSGQMVACDEPECKIEMSQFQCACVASSPVDLPTCRLTNTVTFSPPFRACFREEIQRQA</sequence>
<evidence type="ECO:0000313" key="8">
    <source>
        <dbReference type="Proteomes" id="UP001303046"/>
    </source>
</evidence>
<protein>
    <recommendedName>
        <fullName evidence="5">Inhibitor of growth protein N-terminal histone-binding domain-containing protein</fullName>
    </recommendedName>
</protein>
<dbReference type="InterPro" id="IPR028651">
    <property type="entry name" value="ING_fam"/>
</dbReference>
<dbReference type="PANTHER" id="PTHR10333:SF103">
    <property type="entry name" value="INHIBITOR OF GROWTH PROTEIN 3"/>
    <property type="match status" value="1"/>
</dbReference>
<feature type="compositionally biased region" description="Polar residues" evidence="4">
    <location>
        <begin position="137"/>
        <end position="157"/>
    </location>
</feature>
<name>A0ABR1ED65_NECAM</name>
<evidence type="ECO:0000256" key="3">
    <source>
        <dbReference type="ARBA" id="ARBA00023163"/>
    </source>
</evidence>
<dbReference type="Gene3D" id="6.10.140.1740">
    <property type="match status" value="1"/>
</dbReference>
<evidence type="ECO:0000256" key="1">
    <source>
        <dbReference type="ARBA" id="ARBA00022853"/>
    </source>
</evidence>
<dbReference type="InterPro" id="IPR013083">
    <property type="entry name" value="Znf_RING/FYVE/PHD"/>
</dbReference>
<dbReference type="PANTHER" id="PTHR10333">
    <property type="entry name" value="INHIBITOR OF GROWTH PROTEIN"/>
    <property type="match status" value="1"/>
</dbReference>
<evidence type="ECO:0000313" key="6">
    <source>
        <dbReference type="EMBL" id="KAK6760632.1"/>
    </source>
</evidence>
<dbReference type="EMBL" id="JAVFWL010000006">
    <property type="protein sequence ID" value="KAK6760704.1"/>
    <property type="molecule type" value="Genomic_DNA"/>
</dbReference>
<evidence type="ECO:0000256" key="2">
    <source>
        <dbReference type="ARBA" id="ARBA00023015"/>
    </source>
</evidence>
<keyword evidence="1" id="KW-0156">Chromatin regulator</keyword>
<dbReference type="Proteomes" id="UP001303046">
    <property type="component" value="Unassembled WGS sequence"/>
</dbReference>
<evidence type="ECO:0000313" key="7">
    <source>
        <dbReference type="EMBL" id="KAK6760704.1"/>
    </source>
</evidence>
<reference evidence="6 8" key="1">
    <citation type="submission" date="2023-08" db="EMBL/GenBank/DDBJ databases">
        <title>A Necator americanus chromosomal reference genome.</title>
        <authorList>
            <person name="Ilik V."/>
            <person name="Petrzelkova K.J."/>
            <person name="Pardy F."/>
            <person name="Fuh T."/>
            <person name="Niatou-Singa F.S."/>
            <person name="Gouil Q."/>
            <person name="Baker L."/>
            <person name="Ritchie M.E."/>
            <person name="Jex A.R."/>
            <person name="Gazzola D."/>
            <person name="Li H."/>
            <person name="Toshio Fujiwara R."/>
            <person name="Zhan B."/>
            <person name="Aroian R.V."/>
            <person name="Pafco B."/>
            <person name="Schwarz E.M."/>
        </authorList>
    </citation>
    <scope>NUCLEOTIDE SEQUENCE [LARGE SCALE GENOMIC DNA]</scope>
    <source>
        <strain evidence="6 8">Aroian</strain>
        <tissue evidence="6">Whole animal</tissue>
    </source>
</reference>
<keyword evidence="2" id="KW-0805">Transcription regulation</keyword>
<keyword evidence="8" id="KW-1185">Reference proteome</keyword>
<dbReference type="Pfam" id="PF12998">
    <property type="entry name" value="ING"/>
    <property type="match status" value="1"/>
</dbReference>
<evidence type="ECO:0000256" key="4">
    <source>
        <dbReference type="SAM" id="MobiDB-lite"/>
    </source>
</evidence>
<evidence type="ECO:0000259" key="5">
    <source>
        <dbReference type="SMART" id="SM01408"/>
    </source>
</evidence>
<proteinExistence type="predicted"/>
<gene>
    <name evidence="6" type="primary">Necator_chrX.g22073</name>
    <name evidence="7" type="synonym">Necator_chrX.g22125</name>
    <name evidence="6" type="ORF">RB195_021912</name>
    <name evidence="7" type="ORF">RB195_021964</name>
</gene>
<dbReference type="SMART" id="SM01408">
    <property type="entry name" value="ING"/>
    <property type="match status" value="1"/>
</dbReference>
<dbReference type="InterPro" id="IPR024610">
    <property type="entry name" value="ING_N_histone-binding"/>
</dbReference>
<dbReference type="EMBL" id="JAVFWL010000006">
    <property type="protein sequence ID" value="KAK6760632.1"/>
    <property type="molecule type" value="Genomic_DNA"/>
</dbReference>
<dbReference type="Gene3D" id="3.30.40.10">
    <property type="entry name" value="Zinc/RING finger domain, C3HC4 (zinc finger)"/>
    <property type="match status" value="1"/>
</dbReference>
<feature type="region of interest" description="Disordered" evidence="4">
    <location>
        <begin position="135"/>
        <end position="175"/>
    </location>
</feature>
<keyword evidence="3" id="KW-0804">Transcription</keyword>
<feature type="domain" description="Inhibitor of growth protein N-terminal histone-binding" evidence="5">
    <location>
        <begin position="24"/>
        <end position="125"/>
    </location>
</feature>
<comment type="caution">
    <text evidence="6">The sequence shown here is derived from an EMBL/GenBank/DDBJ whole genome shotgun (WGS) entry which is preliminary data.</text>
</comment>
<dbReference type="CDD" id="cd16859">
    <property type="entry name" value="ING_ING4_5"/>
    <property type="match status" value="1"/>
</dbReference>